<sequence>MKASSNSEPSAYAEGFPPIAAPGARILVLGSMPGQQSLRAQAYYAHPRNAFWPIMGQLLGFAPDAPYAQRTAMLQQHGIALWDVLQSCVRPGSLDADIDRRSLVCNDFPAFLTTYPDITRICCNGAAAHELFRRHALPALGPEHPYELLRLPSTSPAHAGMTLAAKLDAWRAALA</sequence>
<dbReference type="SMART" id="SM00986">
    <property type="entry name" value="UDG"/>
    <property type="match status" value="1"/>
</dbReference>
<dbReference type="InterPro" id="IPR005122">
    <property type="entry name" value="Uracil-DNA_glycosylase-like"/>
</dbReference>
<reference evidence="2 3" key="1">
    <citation type="submission" date="2015-04" db="EMBL/GenBank/DDBJ databases">
        <title>Genome sequence of Kerstersia gyiorum CG1.</title>
        <authorList>
            <person name="Greninger A.L."/>
            <person name="Kozyreva V."/>
            <person name="Chaturvedi V."/>
        </authorList>
    </citation>
    <scope>NUCLEOTIDE SEQUENCE [LARGE SCALE GENOMIC DNA]</scope>
    <source>
        <strain evidence="2 3">CG1</strain>
    </source>
</reference>
<organism evidence="2 3">
    <name type="scientific">Kerstersia gyiorum</name>
    <dbReference type="NCBI Taxonomy" id="206506"/>
    <lineage>
        <taxon>Bacteria</taxon>
        <taxon>Pseudomonadati</taxon>
        <taxon>Pseudomonadota</taxon>
        <taxon>Betaproteobacteria</taxon>
        <taxon>Burkholderiales</taxon>
        <taxon>Alcaligenaceae</taxon>
        <taxon>Kerstersia</taxon>
    </lineage>
</organism>
<gene>
    <name evidence="2" type="ORF">AAV32_13205</name>
</gene>
<dbReference type="Gene3D" id="3.40.470.10">
    <property type="entry name" value="Uracil-DNA glycosylase-like domain"/>
    <property type="match status" value="1"/>
</dbReference>
<dbReference type="RefSeq" id="WP_068373065.1">
    <property type="nucleotide sequence ID" value="NZ_JAKVIY010000010.1"/>
</dbReference>
<keyword evidence="3" id="KW-1185">Reference proteome</keyword>
<accession>A0A171KPY6</accession>
<proteinExistence type="predicted"/>
<protein>
    <submittedName>
        <fullName evidence="2">DNA glycosylase</fullName>
    </submittedName>
</protein>
<dbReference type="Pfam" id="PF03167">
    <property type="entry name" value="UDG"/>
    <property type="match status" value="1"/>
</dbReference>
<dbReference type="AlphaFoldDB" id="A0A171KPY6"/>
<name>A0A171KPY6_9BURK</name>
<dbReference type="Proteomes" id="UP000078084">
    <property type="component" value="Unassembled WGS sequence"/>
</dbReference>
<dbReference type="SMART" id="SM00987">
    <property type="entry name" value="UreE_C"/>
    <property type="match status" value="1"/>
</dbReference>
<evidence type="ECO:0000259" key="1">
    <source>
        <dbReference type="SMART" id="SM00986"/>
    </source>
</evidence>
<dbReference type="STRING" id="206506.AAV32_13205"/>
<evidence type="ECO:0000313" key="2">
    <source>
        <dbReference type="EMBL" id="KKO70953.1"/>
    </source>
</evidence>
<evidence type="ECO:0000313" key="3">
    <source>
        <dbReference type="Proteomes" id="UP000078084"/>
    </source>
</evidence>
<feature type="domain" description="Uracil-DNA glycosylase-like" evidence="1">
    <location>
        <begin position="17"/>
        <end position="174"/>
    </location>
</feature>
<dbReference type="NCBIfam" id="TIGR04274">
    <property type="entry name" value="hypoxanDNAglyco"/>
    <property type="match status" value="1"/>
</dbReference>
<dbReference type="InterPro" id="IPR026353">
    <property type="entry name" value="Hypoxan-DNA_Glyclase"/>
</dbReference>
<dbReference type="InterPro" id="IPR036895">
    <property type="entry name" value="Uracil-DNA_glycosylase-like_sf"/>
</dbReference>
<dbReference type="CDD" id="cd10032">
    <property type="entry name" value="UDG-F6_HDG"/>
    <property type="match status" value="1"/>
</dbReference>
<dbReference type="SUPFAM" id="SSF52141">
    <property type="entry name" value="Uracil-DNA glycosylase-like"/>
    <property type="match status" value="1"/>
</dbReference>
<dbReference type="PATRIC" id="fig|206506.3.peg.2805"/>
<comment type="caution">
    <text evidence="2">The sequence shown here is derived from an EMBL/GenBank/DDBJ whole genome shotgun (WGS) entry which is preliminary data.</text>
</comment>
<dbReference type="EMBL" id="LBNE01000010">
    <property type="protein sequence ID" value="KKO70953.1"/>
    <property type="molecule type" value="Genomic_DNA"/>
</dbReference>